<evidence type="ECO:0000256" key="13">
    <source>
        <dbReference type="ARBA" id="ARBA00041069"/>
    </source>
</evidence>
<evidence type="ECO:0000313" key="20">
    <source>
        <dbReference type="Proteomes" id="UP001642406"/>
    </source>
</evidence>
<keyword evidence="20" id="KW-1185">Reference proteome</keyword>
<accession>A0ABP0C3C6</accession>
<comment type="caution">
    <text evidence="19">The sequence shown here is derived from an EMBL/GenBank/DDBJ whole genome shotgun (WGS) entry which is preliminary data.</text>
</comment>
<organism evidence="19 20">
    <name type="scientific">Sporothrix bragantina</name>
    <dbReference type="NCBI Taxonomy" id="671064"/>
    <lineage>
        <taxon>Eukaryota</taxon>
        <taxon>Fungi</taxon>
        <taxon>Dikarya</taxon>
        <taxon>Ascomycota</taxon>
        <taxon>Pezizomycotina</taxon>
        <taxon>Sordariomycetes</taxon>
        <taxon>Sordariomycetidae</taxon>
        <taxon>Ophiostomatales</taxon>
        <taxon>Ophiostomataceae</taxon>
        <taxon>Sporothrix</taxon>
    </lineage>
</organism>
<dbReference type="Pfam" id="PF17753">
    <property type="entry name" value="Ig_mannosidase"/>
    <property type="match status" value="1"/>
</dbReference>
<dbReference type="EMBL" id="CAWUHC010000059">
    <property type="protein sequence ID" value="CAK7226498.1"/>
    <property type="molecule type" value="Genomic_DNA"/>
</dbReference>
<dbReference type="Gene3D" id="3.20.20.80">
    <property type="entry name" value="Glycosidases"/>
    <property type="match status" value="1"/>
</dbReference>
<comment type="catalytic activity">
    <reaction evidence="1">
        <text>Hydrolysis of terminal, non-reducing beta-D-mannose residues in beta-D-mannosides.</text>
        <dbReference type="EC" id="3.2.1.25"/>
    </reaction>
</comment>
<comment type="subcellular location">
    <subcellularLocation>
        <location evidence="2">Secreted</location>
    </subcellularLocation>
</comment>
<dbReference type="Proteomes" id="UP001642406">
    <property type="component" value="Unassembled WGS sequence"/>
</dbReference>
<evidence type="ECO:0000256" key="2">
    <source>
        <dbReference type="ARBA" id="ARBA00004613"/>
    </source>
</evidence>
<feature type="domain" description="Beta-mannosidase Ig-fold" evidence="16">
    <location>
        <begin position="786"/>
        <end position="846"/>
    </location>
</feature>
<evidence type="ECO:0000256" key="14">
    <source>
        <dbReference type="ARBA" id="ARBA00041614"/>
    </source>
</evidence>
<dbReference type="EC" id="3.2.1.25" evidence="5"/>
<proteinExistence type="inferred from homology"/>
<dbReference type="Pfam" id="PF17786">
    <property type="entry name" value="Mannosidase_ig"/>
    <property type="match status" value="1"/>
</dbReference>
<keyword evidence="6" id="KW-0964">Secreted</keyword>
<dbReference type="Gene3D" id="2.60.120.260">
    <property type="entry name" value="Galactose-binding domain-like"/>
    <property type="match status" value="1"/>
</dbReference>
<dbReference type="InterPro" id="IPR041625">
    <property type="entry name" value="Beta-mannosidase_Ig"/>
</dbReference>
<evidence type="ECO:0000256" key="7">
    <source>
        <dbReference type="ARBA" id="ARBA00022801"/>
    </source>
</evidence>
<dbReference type="PANTHER" id="PTHR43730:SF1">
    <property type="entry name" value="BETA-MANNOSIDASE"/>
    <property type="match status" value="1"/>
</dbReference>
<evidence type="ECO:0000256" key="5">
    <source>
        <dbReference type="ARBA" id="ARBA00012754"/>
    </source>
</evidence>
<evidence type="ECO:0000256" key="1">
    <source>
        <dbReference type="ARBA" id="ARBA00000829"/>
    </source>
</evidence>
<name>A0ABP0C3C6_9PEZI</name>
<dbReference type="InterPro" id="IPR054593">
    <property type="entry name" value="Beta-mannosidase-like_N2"/>
</dbReference>
<evidence type="ECO:0000259" key="15">
    <source>
        <dbReference type="Pfam" id="PF00703"/>
    </source>
</evidence>
<evidence type="ECO:0000256" key="11">
    <source>
        <dbReference type="ARBA" id="ARBA00023326"/>
    </source>
</evidence>
<evidence type="ECO:0000256" key="12">
    <source>
        <dbReference type="ARBA" id="ARBA00038429"/>
    </source>
</evidence>
<reference evidence="19 20" key="1">
    <citation type="submission" date="2024-01" db="EMBL/GenBank/DDBJ databases">
        <authorList>
            <person name="Allen C."/>
            <person name="Tagirdzhanova G."/>
        </authorList>
    </citation>
    <scope>NUCLEOTIDE SEQUENCE [LARGE SCALE GENOMIC DNA]</scope>
</reference>
<protein>
    <recommendedName>
        <fullName evidence="13">Beta-mannosidase B</fullName>
        <ecNumber evidence="5">3.2.1.25</ecNumber>
    </recommendedName>
    <alternativeName>
        <fullName evidence="14">Mannanase B</fullName>
    </alternativeName>
</protein>
<evidence type="ECO:0000256" key="9">
    <source>
        <dbReference type="ARBA" id="ARBA00023277"/>
    </source>
</evidence>
<dbReference type="Pfam" id="PF00703">
    <property type="entry name" value="Glyco_hydro_2"/>
    <property type="match status" value="1"/>
</dbReference>
<keyword evidence="7" id="KW-0378">Hydrolase</keyword>
<evidence type="ECO:0000256" key="6">
    <source>
        <dbReference type="ARBA" id="ARBA00022525"/>
    </source>
</evidence>
<dbReference type="InterPro" id="IPR006102">
    <property type="entry name" value="Ig-like_GH2"/>
</dbReference>
<dbReference type="InterPro" id="IPR013783">
    <property type="entry name" value="Ig-like_fold"/>
</dbReference>
<evidence type="ECO:0000256" key="10">
    <source>
        <dbReference type="ARBA" id="ARBA00023295"/>
    </source>
</evidence>
<evidence type="ECO:0000313" key="19">
    <source>
        <dbReference type="EMBL" id="CAK7226498.1"/>
    </source>
</evidence>
<dbReference type="InterPro" id="IPR036156">
    <property type="entry name" value="Beta-gal/glucu_dom_sf"/>
</dbReference>
<comment type="subunit">
    <text evidence="4">Homodimer.</text>
</comment>
<sequence>MVHLKRLPVDQGWKFKQAGRLNNATASTFLPVAQFPTVAHIDLLHHKLIPDPYIDDNETKTLWVNDADWTYQTEAVPSIELPSSSSRAVLVFEGLDTVVDVYLNGEHILFSKNMHLAQRVDVTNLLRQAKGETSTLELRFRAAPAFARDEKKRIGYKGNETDVHFGGPERLFLRKAQYHWGWDWGPAINTSGPWQPIYLEIYEKRLDKVVVRQQVNADLTQAVISVKGRVKHAVAKEEVTVEISDPLSKQIHTHPVKTSADGSFNTRITINSPDVWYPHTYGAQPLYTVTIRLLGGYDSTSRTIGLRRLRLLQHQLKHATGTSFVFEINNIRIFAGGSCWIPADCMLPRVTRERYNDWLTLAKSGNQTMVRIWGGGIVESDAFYDICDREGLLVWQDFLFACGNYPASPDFLDNVRTEAEQQVMRVGHHASLVLWAGNNEDYMLAERWGWELDMDDETGPWDQTNFPAREIYERLLPAVIDELGGDVPYWRSSPYGGRTSNDLTVGDTHIWDVWHGKMAPYQDYKLYTSRFVSEFGFESCAALPTMYRAITVPAERHAQSRLFDIHDKGPGHARRYPMYMAENMRFRMNPFRDFVYCTQVLQAEALRYAYNCWRREFRGPGQENCAGVLVWQLNDIWPGTSWALVDIDMHCKPAFYVTKRALAKVVVGMERTVTQQPPYIVTGYPPERHALDIWAVNGTLETLHATLTLAAYNIYTGAAVALPNHVAEQKVALAPNQTTEISSNMAIPDADNTVVVAYIDDTTAAATRLARWVSWPEPMRLLHISPTLEVKARVSDASDKVFLTANAPAKGVTLSVNPVEGVPNAVFDNNFVDLVPNETVEIAVQFLHGRLVQVRFLYDWEMEDGFEL</sequence>
<evidence type="ECO:0000259" key="17">
    <source>
        <dbReference type="Pfam" id="PF17786"/>
    </source>
</evidence>
<evidence type="ECO:0000259" key="16">
    <source>
        <dbReference type="Pfam" id="PF17753"/>
    </source>
</evidence>
<feature type="domain" description="Mannosidase Ig/CBM-like" evidence="17">
    <location>
        <begin position="691"/>
        <end position="779"/>
    </location>
</feature>
<dbReference type="Gene3D" id="2.60.40.10">
    <property type="entry name" value="Immunoglobulins"/>
    <property type="match status" value="2"/>
</dbReference>
<dbReference type="Pfam" id="PF22666">
    <property type="entry name" value="Glyco_hydro_2_N2"/>
    <property type="match status" value="1"/>
</dbReference>
<keyword evidence="10" id="KW-0326">Glycosidase</keyword>
<dbReference type="InterPro" id="IPR008979">
    <property type="entry name" value="Galactose-bd-like_sf"/>
</dbReference>
<dbReference type="InterPro" id="IPR050887">
    <property type="entry name" value="Beta-mannosidase_GH2"/>
</dbReference>
<dbReference type="PANTHER" id="PTHR43730">
    <property type="entry name" value="BETA-MANNOSIDASE"/>
    <property type="match status" value="1"/>
</dbReference>
<keyword evidence="11" id="KW-0624">Polysaccharide degradation</keyword>
<comment type="similarity">
    <text evidence="12">Belongs to the glycosyl hydrolase 2 family. Beta-mannosidase B subfamily.</text>
</comment>
<keyword evidence="9" id="KW-0119">Carbohydrate metabolism</keyword>
<evidence type="ECO:0000256" key="3">
    <source>
        <dbReference type="ARBA" id="ARBA00004740"/>
    </source>
</evidence>
<keyword evidence="8" id="KW-0325">Glycoprotein</keyword>
<feature type="domain" description="Glycoside hydrolase family 2 immunoglobulin-like beta-sandwich" evidence="15">
    <location>
        <begin position="205"/>
        <end position="307"/>
    </location>
</feature>
<comment type="pathway">
    <text evidence="3">Glycan metabolism; N-glycan degradation.</text>
</comment>
<evidence type="ECO:0000256" key="4">
    <source>
        <dbReference type="ARBA" id="ARBA00011738"/>
    </source>
</evidence>
<dbReference type="SUPFAM" id="SSF51445">
    <property type="entry name" value="(Trans)glycosidases"/>
    <property type="match status" value="1"/>
</dbReference>
<dbReference type="SUPFAM" id="SSF49303">
    <property type="entry name" value="beta-Galactosidase/glucuronidase domain"/>
    <property type="match status" value="2"/>
</dbReference>
<feature type="domain" description="Beta-mannosidase-like galactose-binding" evidence="18">
    <location>
        <begin position="13"/>
        <end position="195"/>
    </location>
</feature>
<evidence type="ECO:0000256" key="8">
    <source>
        <dbReference type="ARBA" id="ARBA00023180"/>
    </source>
</evidence>
<dbReference type="SUPFAM" id="SSF49785">
    <property type="entry name" value="Galactose-binding domain-like"/>
    <property type="match status" value="1"/>
</dbReference>
<dbReference type="InterPro" id="IPR041447">
    <property type="entry name" value="Mannosidase_ig"/>
</dbReference>
<dbReference type="InterPro" id="IPR017853">
    <property type="entry name" value="GH"/>
</dbReference>
<gene>
    <name evidence="19" type="ORF">SBRCBS47491_006252</name>
</gene>
<evidence type="ECO:0000259" key="18">
    <source>
        <dbReference type="Pfam" id="PF22666"/>
    </source>
</evidence>